<name>A0ABS2NZZ2_9BACI</name>
<dbReference type="EMBL" id="JAFBED010000003">
    <property type="protein sequence ID" value="MBM7620048.1"/>
    <property type="molecule type" value="Genomic_DNA"/>
</dbReference>
<sequence>MNCKVLTYNHPRKLEELDTFKGYVNCLHICATKNMRDGVFERYQKGPEKPYITAPVITSITFIKALFPSWYSSETKLKQYLILSEALNNNIARDSEYYTSFRRNQIEVLDTIRLLELSGIKPDDFDEEWNLSDKEKIFIKVWRGMENHDDFRQIRRVFSSPIQIHEEKLKESLFSLIEQEYGVEDRELINRRISFDTLVLHGFYFLTSEQQRIFQLLKKAGVNIIFLNLYDERYPGTFSFISDFISKRHGWIDKDAWEIGGSYLGDTTIADKFLSDFEGISVDGYSKQEMLVTDYEDFYSFLSDFEDNQLGEEMKKTFIAPNAQALNERLLEYYPELFKKKRRFLSYPIGQFMFHLHQMWDERKKCLKITEGGIFECFSSGWLHDKERDENARDFTKDLRDLLPFFKGCETIGEWMERAALLNDIQKEALSSFNMGNDNRFHKMMDSPFRRISHFSLEEQEVTQVLRFIKQLFEVAGALFGNGENRISLTEHFKKLRHLVFDSNPHLEKEIQQEERTLIEELKQTLQAAPTVEMFHIDDISTAISLYLSGNLEGDPNKDMIIRPFIEMDGEAFKDNKITHVTGLDENSLPYNEYQLPWPLQERTFRSLAERNIPLSFQSLRNRHVKGITRYLMYNLFQFSNAIELSWMVQYEDKDNLDKAIYLDQLGLVPNKENDSLKEDLLDEPLVRSVSKGELDSFLAYPIDALAEFEFCPRRFYYSYITEEYSSFDSEFIHEFMYGNLLKSVQALIGRQGTEEMVKKEVDKLFPYWTDFKRNLMADENLRYSHWARKHYGGHIPYGKENEYSDLRKLFLFPALQNQHGDDDSKKTANRIRDLYDKPETIIPDLREEFEYQLNNHPIQMEAKPSMKCRFCPHNAFCPEAYHPVDDEERRKSS</sequence>
<dbReference type="Proteomes" id="UP000737402">
    <property type="component" value="Unassembled WGS sequence"/>
</dbReference>
<protein>
    <recommendedName>
        <fullName evidence="3">PD-(D/E)XK endonuclease-like domain-containing protein</fullName>
    </recommendedName>
</protein>
<dbReference type="RefSeq" id="WP_204415396.1">
    <property type="nucleotide sequence ID" value="NZ_JAFBED010000003.1"/>
</dbReference>
<reference evidence="1 2" key="1">
    <citation type="submission" date="2021-01" db="EMBL/GenBank/DDBJ databases">
        <title>Genomic Encyclopedia of Type Strains, Phase IV (KMG-IV): sequencing the most valuable type-strain genomes for metagenomic binning, comparative biology and taxonomic classification.</title>
        <authorList>
            <person name="Goeker M."/>
        </authorList>
    </citation>
    <scope>NUCLEOTIDE SEQUENCE [LARGE SCALE GENOMIC DNA]</scope>
    <source>
        <strain evidence="1 2">DSM 25879</strain>
    </source>
</reference>
<evidence type="ECO:0000313" key="1">
    <source>
        <dbReference type="EMBL" id="MBM7620048.1"/>
    </source>
</evidence>
<proteinExistence type="predicted"/>
<organism evidence="1 2">
    <name type="scientific">Sutcliffiella tianshenii</name>
    <dbReference type="NCBI Taxonomy" id="1463404"/>
    <lineage>
        <taxon>Bacteria</taxon>
        <taxon>Bacillati</taxon>
        <taxon>Bacillota</taxon>
        <taxon>Bacilli</taxon>
        <taxon>Bacillales</taxon>
        <taxon>Bacillaceae</taxon>
        <taxon>Sutcliffiella</taxon>
    </lineage>
</organism>
<evidence type="ECO:0000313" key="2">
    <source>
        <dbReference type="Proteomes" id="UP000737402"/>
    </source>
</evidence>
<evidence type="ECO:0008006" key="3">
    <source>
        <dbReference type="Google" id="ProtNLM"/>
    </source>
</evidence>
<gene>
    <name evidence="1" type="ORF">JOC95_001900</name>
</gene>
<accession>A0ABS2NZZ2</accession>
<keyword evidence="2" id="KW-1185">Reference proteome</keyword>
<comment type="caution">
    <text evidence="1">The sequence shown here is derived from an EMBL/GenBank/DDBJ whole genome shotgun (WGS) entry which is preliminary data.</text>
</comment>